<accession>A0A8H4KFC6</accession>
<dbReference type="EMBL" id="JAADJG010000349">
    <property type="protein sequence ID" value="KAF4448258.1"/>
    <property type="molecule type" value="Genomic_DNA"/>
</dbReference>
<evidence type="ECO:0000313" key="2">
    <source>
        <dbReference type="Proteomes" id="UP000605986"/>
    </source>
</evidence>
<dbReference type="SUPFAM" id="SSF48403">
    <property type="entry name" value="Ankyrin repeat"/>
    <property type="match status" value="1"/>
</dbReference>
<dbReference type="AlphaFoldDB" id="A0A8H4KFC6"/>
<organism evidence="1 2">
    <name type="scientific">Fusarium austroafricanum</name>
    <dbReference type="NCBI Taxonomy" id="2364996"/>
    <lineage>
        <taxon>Eukaryota</taxon>
        <taxon>Fungi</taxon>
        <taxon>Dikarya</taxon>
        <taxon>Ascomycota</taxon>
        <taxon>Pezizomycotina</taxon>
        <taxon>Sordariomycetes</taxon>
        <taxon>Hypocreomycetidae</taxon>
        <taxon>Hypocreales</taxon>
        <taxon>Nectriaceae</taxon>
        <taxon>Fusarium</taxon>
        <taxon>Fusarium concolor species complex</taxon>
    </lineage>
</organism>
<keyword evidence="2" id="KW-1185">Reference proteome</keyword>
<dbReference type="Proteomes" id="UP000605986">
    <property type="component" value="Unassembled WGS sequence"/>
</dbReference>
<gene>
    <name evidence="1" type="ORF">F53441_8291</name>
</gene>
<name>A0A8H4KFC6_9HYPO</name>
<comment type="caution">
    <text evidence="1">The sequence shown here is derived from an EMBL/GenBank/DDBJ whole genome shotgun (WGS) entry which is preliminary data.</text>
</comment>
<dbReference type="Gene3D" id="1.25.40.20">
    <property type="entry name" value="Ankyrin repeat-containing domain"/>
    <property type="match status" value="1"/>
</dbReference>
<proteinExistence type="predicted"/>
<evidence type="ECO:0000313" key="1">
    <source>
        <dbReference type="EMBL" id="KAF4448258.1"/>
    </source>
</evidence>
<sequence>MSPLEIHDRKSIGAWIKWALNNPEPYNSTCILKLNQNVFPFDDFEIDPSSNSPVFKPHQNSFVEVTPLSAAAYSGDEEAVEVLLEYPNPHHGASRDLISPISLALLSEHFSIVKMLKLKQADAIYDESRKTTTIMHAAARKGRTDLIRPLHDFDMDVRDADGVPPAVHTLYLEEDQEVWGAFSELIDRGAPTEPGFAWHVSLTYPDLARAMGKSKALVDLLEEKCRSKVRL</sequence>
<reference evidence="1" key="1">
    <citation type="submission" date="2020-01" db="EMBL/GenBank/DDBJ databases">
        <title>Identification and distribution of gene clusters putatively required for synthesis of sphingolipid metabolism inhibitors in phylogenetically diverse species of the filamentous fungus Fusarium.</title>
        <authorList>
            <person name="Kim H.-S."/>
            <person name="Busman M."/>
            <person name="Brown D.W."/>
            <person name="Divon H."/>
            <person name="Uhlig S."/>
            <person name="Proctor R.H."/>
        </authorList>
    </citation>
    <scope>NUCLEOTIDE SEQUENCE</scope>
    <source>
        <strain evidence="1">NRRL 53441</strain>
    </source>
</reference>
<protein>
    <submittedName>
        <fullName evidence="1">Ankyrin repeat and SOCS box protein 3</fullName>
    </submittedName>
</protein>
<dbReference type="OrthoDB" id="5034377at2759"/>
<dbReference type="InterPro" id="IPR036770">
    <property type="entry name" value="Ankyrin_rpt-contain_sf"/>
</dbReference>